<dbReference type="CDD" id="cd05918">
    <property type="entry name" value="A_NRPS_SidN3_like"/>
    <property type="match status" value="3"/>
</dbReference>
<dbReference type="GO" id="GO:0005737">
    <property type="term" value="C:cytoplasm"/>
    <property type="evidence" value="ECO:0007669"/>
    <property type="project" value="TreeGrafter"/>
</dbReference>
<evidence type="ECO:0000256" key="3">
    <source>
        <dbReference type="ARBA" id="ARBA00022553"/>
    </source>
</evidence>
<dbReference type="InterPro" id="IPR000873">
    <property type="entry name" value="AMP-dep_synth/lig_dom"/>
</dbReference>
<feature type="domain" description="Carrier" evidence="5">
    <location>
        <begin position="752"/>
        <end position="829"/>
    </location>
</feature>
<dbReference type="InterPro" id="IPR042099">
    <property type="entry name" value="ANL_N_sf"/>
</dbReference>
<keyword evidence="2" id="KW-0596">Phosphopantetheine</keyword>
<keyword evidence="3" id="KW-0597">Phosphoprotein</keyword>
<comment type="pathway">
    <text evidence="1">Mycotoxin biosynthesis.</text>
</comment>
<dbReference type="Proteomes" id="UP001152607">
    <property type="component" value="Unassembled WGS sequence"/>
</dbReference>
<accession>A0A9W4U8A8</accession>
<dbReference type="Gene3D" id="2.30.38.10">
    <property type="entry name" value="Luciferase, Domain 3"/>
    <property type="match status" value="1"/>
</dbReference>
<dbReference type="InterPro" id="IPR009081">
    <property type="entry name" value="PP-bd_ACP"/>
</dbReference>
<dbReference type="Gene3D" id="3.30.300.30">
    <property type="match status" value="4"/>
</dbReference>
<dbReference type="Pfam" id="PF00668">
    <property type="entry name" value="Condensation"/>
    <property type="match status" value="4"/>
</dbReference>
<dbReference type="CDD" id="cd19545">
    <property type="entry name" value="FUM14_C_NRPS-like"/>
    <property type="match status" value="2"/>
</dbReference>
<dbReference type="PROSITE" id="PS50075">
    <property type="entry name" value="CARRIER"/>
    <property type="match status" value="4"/>
</dbReference>
<dbReference type="InterPro" id="IPR036736">
    <property type="entry name" value="ACP-like_sf"/>
</dbReference>
<dbReference type="InterPro" id="IPR001242">
    <property type="entry name" value="Condensation_dom"/>
</dbReference>
<dbReference type="CDD" id="cd19534">
    <property type="entry name" value="E_NRPS"/>
    <property type="match status" value="1"/>
</dbReference>
<dbReference type="NCBIfam" id="NF003417">
    <property type="entry name" value="PRK04813.1"/>
    <property type="match status" value="5"/>
</dbReference>
<protein>
    <recommendedName>
        <fullName evidence="5">Carrier domain-containing protein</fullName>
    </recommendedName>
</protein>
<dbReference type="OrthoDB" id="416786at2759"/>
<dbReference type="SUPFAM" id="SSF56801">
    <property type="entry name" value="Acetyl-CoA synthetase-like"/>
    <property type="match status" value="4"/>
</dbReference>
<sequence length="4650" mass="513238">MTRTSPSMSDNAVVCKLPAFPGREEASRAVASEALKLNAPTTAGSLSPATVEAAWAATLCLYTNLSHISFHVRSADGETEGRSCEILETTEVQAVPTSLRSDAIEPRSNEQSRVNTAIIYTRDDDHVPAEQTTIEEHGGPQKYMWQGIDFAMLVKPSTYTLIFRRNFMSDPEANNFGTTFASTLAAILETETPTLFKDLNISQQDLQSILEWNKTAFNTKKSLLHVEFAKVVDSQPGAEAIDAWDGRWTYRELDHVSTDISRELRSRGVGVGSWVLVCFHKSRWSVASMLAVLKAGAAFVPLDPRFPASRIREIIEVSKASHAVVAEDDLAVLLHESSPELQIIQATRPNAEDQNTPKHIESVAPQPQNPAICLFTSGSTGVPKGIIASHAAVCTGAWEYGRVGNAKPTDRVLQFASFTFDISYADIFTALLHGSTLCLPSEEERMGNLQEFIQRARPTWANLTPTVARFLDSAVCSSTIKKLLLAGELVKESDIAGWIDCGVEVYNVYGPAENVLLTSVGRICKGAAYNTTRPRNTRAWIANMEYHRLMPVGAIGELISEGPQVADGYLNDPKRTAASFLDNVDFCPNPTPDESLPRRFYRTGDLARQFVDGSIEVIGRADSQVKIGGQRVELSDIEAHIKLCKAVVVLPKTGPLAKRLTAILQTKQTPDTNIYDFTTLDTEWIEANRKMLSESLPQFMVPSHWLGMDKFPYSTSSKLDRKLLLNKVEALSQEQLLHLTRMEDDSQEQEDISLNEEQKLLQDICSHVLNLPKSKVIMTHSFTKLGGDSITAMQLSAATRRAGAGFLSVKLILTSQSLLDVAGQINERTSSQLEIPLVETQQPFHLSPMQQFFVETALSSSAWHHYNQNVLLRLTVAVQPEIIERALADVIERHPMLRARFRPSPDGEWMQHIAPAPDAGFKLEIVSEDLSRKDQKRRMLEARRSLNLFNGPIVRAQLFKGPAEKGSLLFIVAHHIVIDLVSWRVIVEELEQSIAFLIQNSEAVPSALQNQSQSIPFFAWAELQRQYSQRLSPTQTLPYGLLVPDVDFSFWGISPSQNVYNDVREVRACLDPTLTSKLLHDCHSALRTEPVDVLLASIFISFSKVFPEHGFPAVFNESHGREPWNDQIDISQTVGWFTVVSPILLENVNSEFHLDVVRRVKDWRRAMPDKGFQYFSSKYLTQEGRSAYKNHLPAEILFNYEGRYQSLEKKDAILKPESWTAGEELDDMGLDLQRFCLFELSAAVLSDGILHLTGAWNSKAKHQTRISSWLEHVLPSVIHDVVGSMLNANEELTLDDVGERSTMDYSEIDSMTQATLAIPSVENLSDVETILDGSPMQDSLALSQLKLANLDAYEVDFTWEVSAAHTEGVRQPIDSKQLLSAWHETVAAHSTLRTIFLESESATGSDMVYQIVLKEHIPCSVLLKAENSEDALEQLRSYTAYKDEGLFADKRVPHRFLICSTNDMRTFVRLQINHIVFDGMSQMPLLQSLSSAYSKRAVSLHRPRNTFADFLNYIRQPGRRDRSLSYWKDYLDGAKPCLFPHLSDTSMARESSKLEKSQRCQALVPLEIKLSELQRVATDLQVTIPTIVHLAWALVLRLYTGENQAVFGYLASGRDAPIDGIEEAVGPFIAMLVCYVNFGRNLNTTLPEFMKNIHESSAEAIAHQGTSLAEIQSTMSLPGNSLLFNSGVSFASRPSRQSQIDHGHDLIFETIVEKDPTEFDLSLFVDIDEPEGKIEMHFDFLSPAFESEHVKNVAGSLSHILSELVRDPHQSLRGMLKPSRRDFASLLQWNGPLITPLEKCAHEIFVERATTHASREAIYSWDGVMTYKQLHDASTRLGLHLSRNGVGPEDLIPVCFEKSLWTIVAMLAILKAGAAFVLLDPAHPEARLWNLVTELEASIVVCSPLTADSRGFKHRAAAEDRTVSVIEVGPGLDDALVGSELREPNNVSIPGLVKPDNLMYAVFTSGTTGTPKGTLITHRAFVTGLEDLASATCMTLLGPDTRCLQFASYSFDASIGDIFATIEVGGCICIPKEEDRSPVELTKFVAQSRATYAGFTPSFAALLDPSSIPTLKTLVLAGEPLSVPQVSTWASRLRLINMYGPTEATVACLAHSNVTLETGASNIGRGFRCATWIVDENDHNVLRPVGSIGELLIEGPILARGYLKRPEITAAVFIDSPDWLRDIRPDSKLYKTGDLVQYNSDGTINFIGRKDSQMKINGQRVEAGEIETVLSSGLDQDDGPIFVDLLKRASLGEADILVCFVCVKSKPEKSKEPPGSETLIQVDADSIEKLHSAVTKILRKQSAMSSLPQYMLPQAYIPIGRIPLSISGKTDRRALKVAASELTRAQLVGYTSSLAISTDGEDIETDEEMLLCQIWEKVLGVQVVSKRSNFYNLGGNSLIAMRLKAECRRVGMDISIAQIFTNPCLMDMANLLTSNSTTISTSASSELVSSRASTISEDSFNTPFALLDNFNFKLDEQSFQEISAECSLSVEDIEDVFPCSPMQEALMAISSSNTKDQAYCLHAAFELPHDLDIRRFLLAWEETSARFAIMRSRIILRPHGSFIVVARPALAAYYVTGTSAAEQMAAQRTQEFSYGSPLVRLGAVSGEPGSPGCFIISIHHAAYDGWSMELIWNTALEIYQGTLDATQANPPFQSFIKELNLKNTRSSEEYWQNNLADQDASGLKWPFKANSHKPSASSSKTFQLNYSVEACRHLSVTPADLVNAVWAMTLAKYSDTTLVSYGVTLSGRDIALPNIEELVGPTIATVPRQIRVQHDVLLSDYLRSLQRVINSALPHQHLGLQKIQSLSPAAREACDFNTLLVISPGSSTQNARLGELEIVPIPIDAANFHPYPLVLECGIEEGSLHIEAAFDSECIDEKTLTFAMQQFDHMLQNICQSATDLEPNDLGSLMVTAPSHIDAILNLNPGQQQYISPKFVHQIVEQTAHEQPSTMAVSSHDAVLTYHQLDQCANTLAQYILQRMAYNGESRFVGLHFDKSAAALVSMLAILKAGCAFVPLDPTQPASRLEDLVKTAKAGIILTSPRHSEFLADFFVGRCILPVDLASLPQSSPESSHSNQTHSNSSPAAQLAFLLYTSGTTGKPKGVEIDHAAWSSAIALHQDHFKLNRNTRMLQFSNFTFDVSLFEIFTTFAAGGCVCVPSEQARTDDLTASILEMDVNALALTPTVGRLLNGSTFPNVDLVVFAGESPSQSDLDAWAQTGRRIYNAYGPTEACIYSIVREVVADANQKSCSNIGTGVGMDTWVMSPESNTLLPIGAVGELCLSGHQLARGYHGMEEATSRSFITVSFESSLGSSREERVYRTGDQVRYESDGTLEYVGRRDGQTKIRGQRIDVGEVQHHIQNSMSADTLFRYCTVQLCDPPSMRHQPRSTKADPILVAFLVMEIEFMHELDGVRFSFLRTGSSDYPHNIANKLQHSLRSVLPSFMVPSTFIALNRLPNTARGKLDRGFVATCLSSLDFDSPNNENGESLRPLNTSEKMLCDWWEVLLGVNKDVLNVDSDFFSFGGNSLSAIKLVSLARSHGYQTTFAAIFSNPLLSDMANEIEPIQNRLSATKLPFKVSPSAQFDLISETEKQSAIHSTLPMYGLEIENVEDIYPATPMQEGSMALTARIPHAWLMVVNMDIPTSDLVRLKNSWESAFQRFELLRTRIVPGQESGALQVVRKHCALTWEEMPDVETFANYVYNNHGYGQPLARVGLVKPTSPLRNPLDTSERVTVLLSLSHALYDGWSLSPVWSRLFSSPSFKYDDDTHDKATPFKEFVRYQTELDPADAIAFWKKMLKGASGAEFPGKPAGVAASYMPMASSSIKQRLPFPSPHLTRQSGATVPTIAQAAWALTVGHFTGSTDIIFRSILSGRAPAAASIPDIENMTGPTAAFIPYRTNIDYSLDIASFLAQCTKNHLEAIPHAHIGWERISQIDEDCNKACKLHSLFNFQAVTFDDLDAQTTGVYSPRVYENPEGLSPNALDVDIAVLNGGKEMMVTFAYDPIILQSSHIDSIMSTFISLFEQMLYKPSSTQVGNLSPFSESHAESLRPPQAGFNGKSKGNVACNEKHIHHLIRDHVDNNPFHPAIEFSQDYMTYMQLEDYSNSLAERLVRQGIRSNQAIGIALDRSPWAVVAMLGVWKAGSHIVPFCPNTDNRAISELLHRAKISTVVVSPSYASSLSKLSDCRCVVVAADTLPAPNTAFLKPAYRSPVTPTSSDYAFGFLPLSEDPVSGLSFTTHGELCAELSKLGNQMTMDTDTRSLMYNELWSTTMLVDILAPLAHGGTLCFPELDGSIASLTKSIETCRVNVATIPVAVSRALNPHDLPTLRHLCLYGGIPTRQDTAQWSRFVGLYLAWGVADMGTIAFVGSPSQDHHGEFVSSAVGTHISVVNPHNISARIPRGAIGTLKPVHSYRSESGDREPRTAKLQQFRANVDGSLSLIESTTEQKQTINGHRFEVRHIEKAIRDHLPIFADVVVDLYAPQALGDEPRLGAIVIASSSRSWISGEGATTLRSKLQALLPPTSIPTFFTSTPTFPLTTAGELDRSRLQKLVRNAAIESLAIFPEANDDSDAALSSTERLLASLWTKTLHLDENIQLSRNDDFFENLNGNSLLALRLAVELKRHHWLLRVSTMFEQSTLEAMAAAMEPDSSS</sequence>
<dbReference type="FunFam" id="3.30.300.30:FF:000015">
    <property type="entry name" value="Nonribosomal peptide synthase SidD"/>
    <property type="match status" value="3"/>
</dbReference>
<dbReference type="NCBIfam" id="TIGR01733">
    <property type="entry name" value="AA-adenyl-dom"/>
    <property type="match status" value="3"/>
</dbReference>
<dbReference type="Gene3D" id="1.10.1200.10">
    <property type="entry name" value="ACP-like"/>
    <property type="match status" value="4"/>
</dbReference>
<dbReference type="Gene3D" id="3.30.559.30">
    <property type="entry name" value="Nonribosomal peptide synthetase, condensation domain"/>
    <property type="match status" value="4"/>
</dbReference>
<dbReference type="GO" id="GO:0044550">
    <property type="term" value="P:secondary metabolite biosynthetic process"/>
    <property type="evidence" value="ECO:0007669"/>
    <property type="project" value="TreeGrafter"/>
</dbReference>
<evidence type="ECO:0000256" key="2">
    <source>
        <dbReference type="ARBA" id="ARBA00022450"/>
    </source>
</evidence>
<keyword evidence="7" id="KW-1185">Reference proteome</keyword>
<evidence type="ECO:0000313" key="7">
    <source>
        <dbReference type="Proteomes" id="UP001152607"/>
    </source>
</evidence>
<evidence type="ECO:0000313" key="6">
    <source>
        <dbReference type="EMBL" id="CAI6312177.1"/>
    </source>
</evidence>
<dbReference type="CDD" id="cd19542">
    <property type="entry name" value="CT_NRPS-like"/>
    <property type="match status" value="1"/>
</dbReference>
<feature type="domain" description="Carrier" evidence="5">
    <location>
        <begin position="3488"/>
        <end position="3564"/>
    </location>
</feature>
<dbReference type="InterPro" id="IPR020845">
    <property type="entry name" value="AMP-binding_CS"/>
</dbReference>
<dbReference type="SUPFAM" id="SSF52777">
    <property type="entry name" value="CoA-dependent acyltransferases"/>
    <property type="match status" value="8"/>
</dbReference>
<dbReference type="GO" id="GO:0031177">
    <property type="term" value="F:phosphopantetheine binding"/>
    <property type="evidence" value="ECO:0007669"/>
    <property type="project" value="TreeGrafter"/>
</dbReference>
<dbReference type="PROSITE" id="PS00455">
    <property type="entry name" value="AMP_BINDING"/>
    <property type="match status" value="1"/>
</dbReference>
<evidence type="ECO:0000259" key="5">
    <source>
        <dbReference type="PROSITE" id="PS50075"/>
    </source>
</evidence>
<gene>
    <name evidence="6" type="ORF">PDIGIT_LOCUS3259</name>
</gene>
<evidence type="ECO:0000256" key="4">
    <source>
        <dbReference type="ARBA" id="ARBA00022598"/>
    </source>
</evidence>
<organism evidence="6 7">
    <name type="scientific">Periconia digitata</name>
    <dbReference type="NCBI Taxonomy" id="1303443"/>
    <lineage>
        <taxon>Eukaryota</taxon>
        <taxon>Fungi</taxon>
        <taxon>Dikarya</taxon>
        <taxon>Ascomycota</taxon>
        <taxon>Pezizomycotina</taxon>
        <taxon>Dothideomycetes</taxon>
        <taxon>Pleosporomycetidae</taxon>
        <taxon>Pleosporales</taxon>
        <taxon>Massarineae</taxon>
        <taxon>Periconiaceae</taxon>
        <taxon>Periconia</taxon>
    </lineage>
</organism>
<proteinExistence type="predicted"/>
<feature type="domain" description="Carrier" evidence="5">
    <location>
        <begin position="4570"/>
        <end position="4648"/>
    </location>
</feature>
<dbReference type="SUPFAM" id="SSF47336">
    <property type="entry name" value="ACP-like"/>
    <property type="match status" value="4"/>
</dbReference>
<dbReference type="PANTHER" id="PTHR45527">
    <property type="entry name" value="NONRIBOSOMAL PEPTIDE SYNTHETASE"/>
    <property type="match status" value="1"/>
</dbReference>
<dbReference type="FunFam" id="3.30.559.30:FF:000002">
    <property type="entry name" value="Nonribosomal peptide synthase Pes1"/>
    <property type="match status" value="1"/>
</dbReference>
<dbReference type="GO" id="GO:0016874">
    <property type="term" value="F:ligase activity"/>
    <property type="evidence" value="ECO:0007669"/>
    <property type="project" value="UniProtKB-KW"/>
</dbReference>
<evidence type="ECO:0000256" key="1">
    <source>
        <dbReference type="ARBA" id="ARBA00004685"/>
    </source>
</evidence>
<reference evidence="6" key="1">
    <citation type="submission" date="2023-01" db="EMBL/GenBank/DDBJ databases">
        <authorList>
            <person name="Van Ghelder C."/>
            <person name="Rancurel C."/>
        </authorList>
    </citation>
    <scope>NUCLEOTIDE SEQUENCE</scope>
    <source>
        <strain evidence="6">CNCM I-4278</strain>
    </source>
</reference>
<dbReference type="InterPro" id="IPR006162">
    <property type="entry name" value="Ppantetheine_attach_site"/>
</dbReference>
<dbReference type="Gene3D" id="3.40.50.12780">
    <property type="entry name" value="N-terminal domain of ligase-like"/>
    <property type="match status" value="3"/>
</dbReference>
<dbReference type="EMBL" id="CAOQHR010000002">
    <property type="protein sequence ID" value="CAI6312177.1"/>
    <property type="molecule type" value="Genomic_DNA"/>
</dbReference>
<dbReference type="PANTHER" id="PTHR45527:SF16">
    <property type="entry name" value="NONRIBOSOMAL PEPTIDE SYNTHASE ATNA-RELATED"/>
    <property type="match status" value="1"/>
</dbReference>
<comment type="caution">
    <text evidence="6">The sequence shown here is derived from an EMBL/GenBank/DDBJ whole genome shotgun (WGS) entry which is preliminary data.</text>
</comment>
<dbReference type="InterPro" id="IPR045851">
    <property type="entry name" value="AMP-bd_C_sf"/>
</dbReference>
<dbReference type="FunFam" id="3.40.50.12780:FF:000014">
    <property type="entry name" value="Nonribosomal peptide synthetase 1"/>
    <property type="match status" value="1"/>
</dbReference>
<dbReference type="GO" id="GO:0043041">
    <property type="term" value="P:amino acid activation for nonribosomal peptide biosynthetic process"/>
    <property type="evidence" value="ECO:0007669"/>
    <property type="project" value="TreeGrafter"/>
</dbReference>
<keyword evidence="4" id="KW-0436">Ligase</keyword>
<dbReference type="InterPro" id="IPR010071">
    <property type="entry name" value="AA_adenyl_dom"/>
</dbReference>
<name>A0A9W4U8A8_9PLEO</name>
<dbReference type="Pfam" id="PF00501">
    <property type="entry name" value="AMP-binding"/>
    <property type="match status" value="4"/>
</dbReference>
<dbReference type="Gene3D" id="3.30.559.10">
    <property type="entry name" value="Chloramphenicol acetyltransferase-like domain"/>
    <property type="match status" value="4"/>
</dbReference>
<dbReference type="InterPro" id="IPR023213">
    <property type="entry name" value="CAT-like_dom_sf"/>
</dbReference>
<feature type="domain" description="Carrier" evidence="5">
    <location>
        <begin position="2362"/>
        <end position="2436"/>
    </location>
</feature>
<dbReference type="PROSITE" id="PS00012">
    <property type="entry name" value="PHOSPHOPANTETHEINE"/>
    <property type="match status" value="1"/>
</dbReference>
<dbReference type="Gene3D" id="3.40.50.980">
    <property type="match status" value="2"/>
</dbReference>
<dbReference type="Pfam" id="PF00550">
    <property type="entry name" value="PP-binding"/>
    <property type="match status" value="3"/>
</dbReference>